<dbReference type="OrthoDB" id="582170at2"/>
<comment type="caution">
    <text evidence="3">The sequence shown here is derived from an EMBL/GenBank/DDBJ whole genome shotgun (WGS) entry which is preliminary data.</text>
</comment>
<dbReference type="InterPro" id="IPR001789">
    <property type="entry name" value="Sig_transdc_resp-reg_receiver"/>
</dbReference>
<dbReference type="Proteomes" id="UP000218023">
    <property type="component" value="Unassembled WGS sequence"/>
</dbReference>
<organism evidence="3 4">
    <name type="scientific">Paracoccus salipaludis</name>
    <dbReference type="NCBI Taxonomy" id="2032623"/>
    <lineage>
        <taxon>Bacteria</taxon>
        <taxon>Pseudomonadati</taxon>
        <taxon>Pseudomonadota</taxon>
        <taxon>Alphaproteobacteria</taxon>
        <taxon>Rhodobacterales</taxon>
        <taxon>Paracoccaceae</taxon>
        <taxon>Paracoccus</taxon>
    </lineage>
</organism>
<protein>
    <recommendedName>
        <fullName evidence="2">Response regulatory domain-containing protein</fullName>
    </recommendedName>
</protein>
<dbReference type="AlphaFoldDB" id="A0A2A2GPB0"/>
<dbReference type="SMART" id="SM00448">
    <property type="entry name" value="REC"/>
    <property type="match status" value="1"/>
</dbReference>
<dbReference type="InterPro" id="IPR011006">
    <property type="entry name" value="CheY-like_superfamily"/>
</dbReference>
<dbReference type="Gene3D" id="3.40.50.2300">
    <property type="match status" value="1"/>
</dbReference>
<dbReference type="PROSITE" id="PS50110">
    <property type="entry name" value="RESPONSE_REGULATORY"/>
    <property type="match status" value="1"/>
</dbReference>
<gene>
    <name evidence="3" type="ORF">CK240_00375</name>
</gene>
<evidence type="ECO:0000313" key="4">
    <source>
        <dbReference type="Proteomes" id="UP000218023"/>
    </source>
</evidence>
<dbReference type="SUPFAM" id="SSF52172">
    <property type="entry name" value="CheY-like"/>
    <property type="match status" value="1"/>
</dbReference>
<dbReference type="EMBL" id="NSJZ01000001">
    <property type="protein sequence ID" value="PAU98642.1"/>
    <property type="molecule type" value="Genomic_DNA"/>
</dbReference>
<proteinExistence type="predicted"/>
<dbReference type="GO" id="GO:0000160">
    <property type="term" value="P:phosphorelay signal transduction system"/>
    <property type="evidence" value="ECO:0007669"/>
    <property type="project" value="InterPro"/>
</dbReference>
<reference evidence="3 4" key="1">
    <citation type="submission" date="2017-09" db="EMBL/GenBank/DDBJ databases">
        <title>Paracoccus alkalisoli sp. nov., isolated from saline alkaline soil.</title>
        <authorList>
            <person name="Dong X."/>
            <person name="Zhang G."/>
        </authorList>
    </citation>
    <scope>NUCLEOTIDE SEQUENCE [LARGE SCALE GENOMIC DNA]</scope>
    <source>
        <strain evidence="3 4">WN007</strain>
    </source>
</reference>
<feature type="domain" description="Response regulatory" evidence="2">
    <location>
        <begin position="14"/>
        <end position="123"/>
    </location>
</feature>
<keyword evidence="4" id="KW-1185">Reference proteome</keyword>
<evidence type="ECO:0000259" key="2">
    <source>
        <dbReference type="PROSITE" id="PS50110"/>
    </source>
</evidence>
<evidence type="ECO:0000313" key="3">
    <source>
        <dbReference type="EMBL" id="PAU98642.1"/>
    </source>
</evidence>
<keyword evidence="1" id="KW-0597">Phosphoprotein</keyword>
<feature type="modified residue" description="4-aspartylphosphate" evidence="1">
    <location>
        <position position="65"/>
    </location>
</feature>
<evidence type="ECO:0000256" key="1">
    <source>
        <dbReference type="PROSITE-ProRule" id="PRU00169"/>
    </source>
</evidence>
<dbReference type="RefSeq" id="WP_095638361.1">
    <property type="nucleotide sequence ID" value="NZ_NSJZ01000001.1"/>
</dbReference>
<sequence length="123" mass="13313">MPDAALTATLRGRRILLVEDDYMMAQDLANELQGAGVDVLGPVPDIRGALALLDAGPAPDGAILDINLGGEMVYPLADTLQARDIRFVFATGYEGWSIPERYRNLPRLEKPLGLRQIAEVLVA</sequence>
<accession>A0A2A2GPB0</accession>
<name>A0A2A2GPB0_9RHOB</name>